<gene>
    <name evidence="3" type="ORF">SAMN04488059_12068</name>
    <name evidence="2" type="ORF">WH91_14925</name>
</gene>
<dbReference type="InterPro" id="IPR012349">
    <property type="entry name" value="Split_barrel_FMN-bd"/>
</dbReference>
<keyword evidence="4" id="KW-1185">Reference proteome</keyword>
<dbReference type="Gene3D" id="2.30.110.10">
    <property type="entry name" value="Electron Transport, Fmn-binding Protein, Chain A"/>
    <property type="match status" value="1"/>
</dbReference>
<dbReference type="AlphaFoldDB" id="A0A0F5PUA6"/>
<dbReference type="InterPro" id="IPR052917">
    <property type="entry name" value="Stress-Dev_Protein"/>
</dbReference>
<dbReference type="PATRIC" id="fig|728005.3.peg.1176"/>
<protein>
    <submittedName>
        <fullName evidence="2 3">General stress protein</fullName>
    </submittedName>
</protein>
<proteinExistence type="predicted"/>
<dbReference type="Pfam" id="PF16242">
    <property type="entry name" value="Pyrid_ox_like"/>
    <property type="match status" value="1"/>
</dbReference>
<dbReference type="EMBL" id="LAPV01000138">
    <property type="protein sequence ID" value="KKC32282.1"/>
    <property type="molecule type" value="Genomic_DNA"/>
</dbReference>
<evidence type="ECO:0000313" key="4">
    <source>
        <dbReference type="Proteomes" id="UP000033519"/>
    </source>
</evidence>
<accession>A0A0F5PUA6</accession>
<dbReference type="STRING" id="728005.SAMN04488059_12068"/>
<dbReference type="OrthoDB" id="1432662at2"/>
<evidence type="ECO:0000259" key="1">
    <source>
        <dbReference type="Pfam" id="PF16242"/>
    </source>
</evidence>
<evidence type="ECO:0000313" key="3">
    <source>
        <dbReference type="EMBL" id="SFD09127.1"/>
    </source>
</evidence>
<dbReference type="PANTHER" id="PTHR34818:SF1">
    <property type="entry name" value="PROTEIN BLI-3"/>
    <property type="match status" value="1"/>
</dbReference>
<dbReference type="Proteomes" id="UP000182258">
    <property type="component" value="Unassembled WGS sequence"/>
</dbReference>
<dbReference type="RefSeq" id="WP_046171799.1">
    <property type="nucleotide sequence ID" value="NZ_FOMB01000020.1"/>
</dbReference>
<dbReference type="Proteomes" id="UP000033519">
    <property type="component" value="Unassembled WGS sequence"/>
</dbReference>
<reference evidence="3 5" key="2">
    <citation type="submission" date="2016-10" db="EMBL/GenBank/DDBJ databases">
        <authorList>
            <person name="de Groot N.N."/>
        </authorList>
    </citation>
    <scope>NUCLEOTIDE SEQUENCE [LARGE SCALE GENOMIC DNA]</scope>
    <source>
        <strain evidence="3 5">CGMCC 1.10210</strain>
    </source>
</reference>
<dbReference type="EMBL" id="FOMB01000020">
    <property type="protein sequence ID" value="SFD09127.1"/>
    <property type="molecule type" value="Genomic_DNA"/>
</dbReference>
<evidence type="ECO:0000313" key="5">
    <source>
        <dbReference type="Proteomes" id="UP000182258"/>
    </source>
</evidence>
<feature type="domain" description="General stress protein FMN-binding split barrel" evidence="1">
    <location>
        <begin position="16"/>
        <end position="159"/>
    </location>
</feature>
<reference evidence="2 4" key="1">
    <citation type="submission" date="2015-03" db="EMBL/GenBank/DDBJ databases">
        <authorList>
            <person name="Lepp D."/>
            <person name="Hassan Y.I."/>
            <person name="Li X.-Z."/>
            <person name="Zhou T."/>
        </authorList>
    </citation>
    <scope>NUCLEOTIDE SEQUENCE [LARGE SCALE GENOMIC DNA]</scope>
    <source>
        <strain evidence="2 4">Cr7-05</strain>
    </source>
</reference>
<organism evidence="3 5">
    <name type="scientific">Devosia psychrophila</name>
    <dbReference type="NCBI Taxonomy" id="728005"/>
    <lineage>
        <taxon>Bacteria</taxon>
        <taxon>Pseudomonadati</taxon>
        <taxon>Pseudomonadota</taxon>
        <taxon>Alphaproteobacteria</taxon>
        <taxon>Hyphomicrobiales</taxon>
        <taxon>Devosiaceae</taxon>
        <taxon>Devosia</taxon>
    </lineage>
</organism>
<dbReference type="InterPro" id="IPR038725">
    <property type="entry name" value="YdaG_split_barrel_FMN-bd"/>
</dbReference>
<dbReference type="PANTHER" id="PTHR34818">
    <property type="entry name" value="PROTEIN BLI-3"/>
    <property type="match status" value="1"/>
</dbReference>
<sequence length="169" mass="19359">MAKEHSDDSKKTPEEARERIWELAEKIDICMFTTWDGERQRSRPLSARVKREEHAIYFLVDVEGSKNHEIEQFPWVSLAWADNSNWKYVVVEGKALLSNDRAKITDLWGDMDRAWWDDENDPSIRLITVIPEDAELWDSPSKLVATAKMAFAAVTGAAPKLGDNAEVKL</sequence>
<dbReference type="SUPFAM" id="SSF50475">
    <property type="entry name" value="FMN-binding split barrel"/>
    <property type="match status" value="1"/>
</dbReference>
<evidence type="ECO:0000313" key="2">
    <source>
        <dbReference type="EMBL" id="KKC32282.1"/>
    </source>
</evidence>
<name>A0A0F5PUA6_9HYPH</name>